<dbReference type="EMBL" id="KV417699">
    <property type="protein sequence ID" value="KZP09471.1"/>
    <property type="molecule type" value="Genomic_DNA"/>
</dbReference>
<evidence type="ECO:0000256" key="1">
    <source>
        <dbReference type="SAM" id="MobiDB-lite"/>
    </source>
</evidence>
<keyword evidence="3" id="KW-1185">Reference proteome</keyword>
<proteinExistence type="predicted"/>
<dbReference type="AlphaFoldDB" id="A0A165YEC3"/>
<feature type="region of interest" description="Disordered" evidence="1">
    <location>
        <begin position="1"/>
        <end position="29"/>
    </location>
</feature>
<name>A0A165YEC3_9AGAM</name>
<accession>A0A165YEC3</accession>
<sequence>MERINALDQSESQRVHAVANGHGRLRDPRQYQYQYNRGRQRGSASPCQESAIAEGRKDEIKRDTAAASGCWNPLDVIGALGWNRPSGRPISTSAAAWPRVTGLGWKGSALSQLKGIEFEDDNTYALLSQLGRLTRASFSAGQSDVPDVPDMPWSFSAGVSATLRLHALNHSLIAPDRRLRVLLDCRKLSPRSTQARPLVPDGTVEFEEKWLMANASSTAAIPDNLPLRLLCTPSALRADLDMNNVQKDDRDKHIPGQVLDRVHIGSDSKRSA</sequence>
<reference evidence="2 3" key="1">
    <citation type="journal article" date="2016" name="Mol. Biol. Evol.">
        <title>Comparative Genomics of Early-Diverging Mushroom-Forming Fungi Provides Insights into the Origins of Lignocellulose Decay Capabilities.</title>
        <authorList>
            <person name="Nagy L.G."/>
            <person name="Riley R."/>
            <person name="Tritt A."/>
            <person name="Adam C."/>
            <person name="Daum C."/>
            <person name="Floudas D."/>
            <person name="Sun H."/>
            <person name="Yadav J.S."/>
            <person name="Pangilinan J."/>
            <person name="Larsson K.H."/>
            <person name="Matsuura K."/>
            <person name="Barry K."/>
            <person name="Labutti K."/>
            <person name="Kuo R."/>
            <person name="Ohm R.A."/>
            <person name="Bhattacharya S.S."/>
            <person name="Shirouzu T."/>
            <person name="Yoshinaga Y."/>
            <person name="Martin F.M."/>
            <person name="Grigoriev I.V."/>
            <person name="Hibbett D.S."/>
        </authorList>
    </citation>
    <scope>NUCLEOTIDE SEQUENCE [LARGE SCALE GENOMIC DNA]</scope>
    <source>
        <strain evidence="2 3">CBS 109695</strain>
    </source>
</reference>
<dbReference type="Proteomes" id="UP000076532">
    <property type="component" value="Unassembled WGS sequence"/>
</dbReference>
<evidence type="ECO:0000313" key="2">
    <source>
        <dbReference type="EMBL" id="KZP09471.1"/>
    </source>
</evidence>
<organism evidence="2 3">
    <name type="scientific">Athelia psychrophila</name>
    <dbReference type="NCBI Taxonomy" id="1759441"/>
    <lineage>
        <taxon>Eukaryota</taxon>
        <taxon>Fungi</taxon>
        <taxon>Dikarya</taxon>
        <taxon>Basidiomycota</taxon>
        <taxon>Agaricomycotina</taxon>
        <taxon>Agaricomycetes</taxon>
        <taxon>Agaricomycetidae</taxon>
        <taxon>Atheliales</taxon>
        <taxon>Atheliaceae</taxon>
        <taxon>Athelia</taxon>
    </lineage>
</organism>
<protein>
    <submittedName>
        <fullName evidence="2">Uncharacterized protein</fullName>
    </submittedName>
</protein>
<gene>
    <name evidence="2" type="ORF">FIBSPDRAFT_900486</name>
</gene>
<evidence type="ECO:0000313" key="3">
    <source>
        <dbReference type="Proteomes" id="UP000076532"/>
    </source>
</evidence>